<keyword evidence="4 5" id="KW-0539">Nucleus</keyword>
<keyword evidence="1" id="KW-0805">Transcription regulation</keyword>
<evidence type="ECO:0000256" key="5">
    <source>
        <dbReference type="PROSITE-ProRule" id="PRU00089"/>
    </source>
</evidence>
<reference evidence="8" key="1">
    <citation type="submission" date="2025-08" db="UniProtKB">
        <authorList>
            <consortium name="Ensembl"/>
        </authorList>
    </citation>
    <scope>IDENTIFICATION</scope>
</reference>
<keyword evidence="9" id="KW-1185">Reference proteome</keyword>
<dbReference type="GeneTree" id="ENSGT00940000162993"/>
<accession>A0A8C7FP85</accession>
<evidence type="ECO:0000256" key="4">
    <source>
        <dbReference type="ARBA" id="ARBA00023242"/>
    </source>
</evidence>
<name>A0A8C7FP85_ONCKI</name>
<protein>
    <submittedName>
        <fullName evidence="8">Forkhead box R1</fullName>
    </submittedName>
</protein>
<keyword evidence="2 5" id="KW-0238">DNA-binding</keyword>
<feature type="region of interest" description="Disordered" evidence="6">
    <location>
        <begin position="137"/>
        <end position="160"/>
    </location>
</feature>
<evidence type="ECO:0000259" key="7">
    <source>
        <dbReference type="PROSITE" id="PS50039"/>
    </source>
</evidence>
<dbReference type="CDD" id="cd20036">
    <property type="entry name" value="FH_FOXR"/>
    <property type="match status" value="1"/>
</dbReference>
<comment type="subcellular location">
    <subcellularLocation>
        <location evidence="5">Nucleus</location>
    </subcellularLocation>
</comment>
<dbReference type="Pfam" id="PF00250">
    <property type="entry name" value="Forkhead"/>
    <property type="match status" value="1"/>
</dbReference>
<evidence type="ECO:0000313" key="9">
    <source>
        <dbReference type="Proteomes" id="UP000694557"/>
    </source>
</evidence>
<evidence type="ECO:0000256" key="2">
    <source>
        <dbReference type="ARBA" id="ARBA00023125"/>
    </source>
</evidence>
<dbReference type="InterPro" id="IPR052328">
    <property type="entry name" value="FOX_transcription_regulators"/>
</dbReference>
<dbReference type="PANTHER" id="PTHR46789">
    <property type="entry name" value="FORKHEAD BOX PROTEIN R1"/>
    <property type="match status" value="1"/>
</dbReference>
<dbReference type="GO" id="GO:0003700">
    <property type="term" value="F:DNA-binding transcription factor activity"/>
    <property type="evidence" value="ECO:0007669"/>
    <property type="project" value="InterPro"/>
</dbReference>
<dbReference type="SUPFAM" id="SSF46785">
    <property type="entry name" value="Winged helix' DNA-binding domain"/>
    <property type="match status" value="1"/>
</dbReference>
<dbReference type="Ensembl" id="ENSOKIT00005032629.1">
    <property type="protein sequence ID" value="ENSOKIP00005030883.1"/>
    <property type="gene ID" value="ENSOKIG00005013275.1"/>
</dbReference>
<dbReference type="PROSITE" id="PS50039">
    <property type="entry name" value="FORK_HEAD_3"/>
    <property type="match status" value="1"/>
</dbReference>
<evidence type="ECO:0000313" key="8">
    <source>
        <dbReference type="Ensembl" id="ENSOKIP00005030883.1"/>
    </source>
</evidence>
<dbReference type="InterPro" id="IPR001766">
    <property type="entry name" value="Fork_head_dom"/>
</dbReference>
<proteinExistence type="predicted"/>
<dbReference type="AlphaFoldDB" id="A0A8C7FP85"/>
<reference evidence="8" key="2">
    <citation type="submission" date="2025-09" db="UniProtKB">
        <authorList>
            <consortium name="Ensembl"/>
        </authorList>
    </citation>
    <scope>IDENTIFICATION</scope>
</reference>
<dbReference type="PANTHER" id="PTHR46789:SF2">
    <property type="entry name" value="FORKHEAD BOX PROTEIN R2"/>
    <property type="match status" value="1"/>
</dbReference>
<dbReference type="GO" id="GO:1990837">
    <property type="term" value="F:sequence-specific double-stranded DNA binding"/>
    <property type="evidence" value="ECO:0007669"/>
    <property type="project" value="TreeGrafter"/>
</dbReference>
<feature type="domain" description="Fork-head" evidence="7">
    <location>
        <begin position="216"/>
        <end position="294"/>
    </location>
</feature>
<dbReference type="Gene3D" id="1.10.10.10">
    <property type="entry name" value="Winged helix-like DNA-binding domain superfamily/Winged helix DNA-binding domain"/>
    <property type="match status" value="1"/>
</dbReference>
<evidence type="ECO:0000256" key="6">
    <source>
        <dbReference type="SAM" id="MobiDB-lite"/>
    </source>
</evidence>
<gene>
    <name evidence="8" type="primary">foxr1</name>
</gene>
<sequence>MSLQFQTRSRFLELHLSNSLNDWDMDEEIKLTTTTDQFYQAGDKRNDQYLVQWQYARISRRKDDLPFQNYQKSVEDSPIQPNLWLMVNPNLACPIKYPKKVTKLLSPKVPLKHLAPVPKPTVTHVKPKSIPNVLPVSPTEDTCLADSPHDASSSEYMLTDEDDTSSVDVPVCRKVKTARKAKAPKGGPRKLSLAQSKRLQRVLQDSNNLKSGAWLRPPVNYCILIAMAIGSSRTGSLNVQQIYNFTREHFPFFQTAPDGWKNTIRHNLCFSNSFRKTPQQVCSEGKRKSCLWHLTLEGRRRLRDEIHTLTGDSYKVLKRSMNNPGELVVIELHRAIELNYRTSMCRAVLLGGDRGHCFLAIYIRRAVFD</sequence>
<dbReference type="GO" id="GO:0005634">
    <property type="term" value="C:nucleus"/>
    <property type="evidence" value="ECO:0007669"/>
    <property type="project" value="UniProtKB-SubCell"/>
</dbReference>
<dbReference type="InterPro" id="IPR036390">
    <property type="entry name" value="WH_DNA-bd_sf"/>
</dbReference>
<dbReference type="Proteomes" id="UP000694557">
    <property type="component" value="Unassembled WGS sequence"/>
</dbReference>
<organism evidence="8 9">
    <name type="scientific">Oncorhynchus kisutch</name>
    <name type="common">Coho salmon</name>
    <name type="synonym">Salmo kisutch</name>
    <dbReference type="NCBI Taxonomy" id="8019"/>
    <lineage>
        <taxon>Eukaryota</taxon>
        <taxon>Metazoa</taxon>
        <taxon>Chordata</taxon>
        <taxon>Craniata</taxon>
        <taxon>Vertebrata</taxon>
        <taxon>Euteleostomi</taxon>
        <taxon>Actinopterygii</taxon>
        <taxon>Neopterygii</taxon>
        <taxon>Teleostei</taxon>
        <taxon>Protacanthopterygii</taxon>
        <taxon>Salmoniformes</taxon>
        <taxon>Salmonidae</taxon>
        <taxon>Salmoninae</taxon>
        <taxon>Oncorhynchus</taxon>
    </lineage>
</organism>
<keyword evidence="3" id="KW-0804">Transcription</keyword>
<dbReference type="SMART" id="SM00339">
    <property type="entry name" value="FH"/>
    <property type="match status" value="1"/>
</dbReference>
<evidence type="ECO:0000256" key="3">
    <source>
        <dbReference type="ARBA" id="ARBA00023163"/>
    </source>
</evidence>
<dbReference type="PRINTS" id="PR00053">
    <property type="entry name" value="FORKHEAD"/>
</dbReference>
<feature type="DNA-binding region" description="Fork-head" evidence="5">
    <location>
        <begin position="216"/>
        <end position="294"/>
    </location>
</feature>
<dbReference type="InterPro" id="IPR036388">
    <property type="entry name" value="WH-like_DNA-bd_sf"/>
</dbReference>
<evidence type="ECO:0000256" key="1">
    <source>
        <dbReference type="ARBA" id="ARBA00023015"/>
    </source>
</evidence>